<dbReference type="GO" id="GO:0005634">
    <property type="term" value="C:nucleus"/>
    <property type="evidence" value="ECO:0007669"/>
    <property type="project" value="UniProtKB-SubCell"/>
</dbReference>
<evidence type="ECO:0000256" key="1">
    <source>
        <dbReference type="ARBA" id="ARBA00004123"/>
    </source>
</evidence>
<evidence type="ECO:0000313" key="5">
    <source>
        <dbReference type="EMBL" id="KAH0518975.1"/>
    </source>
</evidence>
<dbReference type="AlphaFoldDB" id="A0A8J6GXF9"/>
<evidence type="ECO:0000256" key="2">
    <source>
        <dbReference type="ARBA" id="ARBA00006374"/>
    </source>
</evidence>
<protein>
    <submittedName>
        <fullName evidence="5">Ribosomal RNA processing protein 1-like protein A</fullName>
    </submittedName>
</protein>
<evidence type="ECO:0000256" key="4">
    <source>
        <dbReference type="SAM" id="MobiDB-lite"/>
    </source>
</evidence>
<gene>
    <name evidence="5" type="ORF">LTLLF_114815</name>
</gene>
<evidence type="ECO:0000256" key="3">
    <source>
        <dbReference type="ARBA" id="ARBA00023242"/>
    </source>
</evidence>
<comment type="similarity">
    <text evidence="2">Belongs to the RRP1 family.</text>
</comment>
<comment type="subcellular location">
    <subcellularLocation>
        <location evidence="1">Nucleus</location>
    </subcellularLocation>
</comment>
<feature type="region of interest" description="Disordered" evidence="4">
    <location>
        <begin position="63"/>
        <end position="111"/>
    </location>
</feature>
<dbReference type="InterPro" id="IPR010301">
    <property type="entry name" value="RRP1"/>
</dbReference>
<dbReference type="GO" id="GO:0030688">
    <property type="term" value="C:preribosome, small subunit precursor"/>
    <property type="evidence" value="ECO:0007669"/>
    <property type="project" value="InterPro"/>
</dbReference>
<name>A0A8J6GXF9_MICOH</name>
<dbReference type="PANTHER" id="PTHR13026:SF1">
    <property type="entry name" value="RIBOSOMAL RNA PROCESSING PROTEIN 1 HOMOLOG A"/>
    <property type="match status" value="1"/>
</dbReference>
<comment type="caution">
    <text evidence="5">The sequence shown here is derived from an EMBL/GenBank/DDBJ whole genome shotgun (WGS) entry which is preliminary data.</text>
</comment>
<keyword evidence="3" id="KW-0539">Nucleus</keyword>
<reference evidence="5" key="1">
    <citation type="submission" date="2020-03" db="EMBL/GenBank/DDBJ databases">
        <title>Studies in the Genomics of Life Span.</title>
        <authorList>
            <person name="Glass D."/>
        </authorList>
    </citation>
    <scope>NUCLEOTIDE SEQUENCE</scope>
    <source>
        <strain evidence="5">LTLLF</strain>
        <tissue evidence="5">Muscle</tissue>
    </source>
</reference>
<sequence length="264" mass="29748">MRRGRAERCTIQLSSVVTLGSRLSRDRDWAWVEFLHKITRCILEAIVEQAPLAIGDLMNEVDTQSEKGEASDGGEESSEDEQDLQDTPPKRLHAGSVHRAEPKEHVWDTEENTGPVLQFDCEAIANRLFTLASRQSTPSQNRKRLYRVIQKLRVLAGGTFPDDEDVPEKAYKKLLEGRRERKKRKNRLSTLQPQNEQAACSAGGSEAEASTSDMSPGMKRRRREDEKTGQREPPGKRKKPGARAKGAGVQQPARKRKQPLQSEK</sequence>
<feature type="region of interest" description="Disordered" evidence="4">
    <location>
        <begin position="176"/>
        <end position="264"/>
    </location>
</feature>
<accession>A0A8J6GXF9</accession>
<dbReference type="EMBL" id="JAATJU010009089">
    <property type="protein sequence ID" value="KAH0518975.1"/>
    <property type="molecule type" value="Genomic_DNA"/>
</dbReference>
<proteinExistence type="inferred from homology"/>
<organism evidence="5 6">
    <name type="scientific">Microtus ochrogaster</name>
    <name type="common">Prairie vole</name>
    <dbReference type="NCBI Taxonomy" id="79684"/>
    <lineage>
        <taxon>Eukaryota</taxon>
        <taxon>Metazoa</taxon>
        <taxon>Chordata</taxon>
        <taxon>Craniata</taxon>
        <taxon>Vertebrata</taxon>
        <taxon>Euteleostomi</taxon>
        <taxon>Mammalia</taxon>
        <taxon>Eutheria</taxon>
        <taxon>Euarchontoglires</taxon>
        <taxon>Glires</taxon>
        <taxon>Rodentia</taxon>
        <taxon>Myomorpha</taxon>
        <taxon>Muroidea</taxon>
        <taxon>Cricetidae</taxon>
        <taxon>Arvicolinae</taxon>
        <taxon>Microtus</taxon>
    </lineage>
</organism>
<feature type="compositionally biased region" description="Basic and acidic residues" evidence="4">
    <location>
        <begin position="223"/>
        <end position="235"/>
    </location>
</feature>
<dbReference type="PANTHER" id="PTHR13026">
    <property type="entry name" value="NNP-1 PROTEIN NOVEL NUCLEAR PROTEIN 1 NOP52"/>
    <property type="match status" value="1"/>
</dbReference>
<feature type="compositionally biased region" description="Basic and acidic residues" evidence="4">
    <location>
        <begin position="98"/>
        <end position="108"/>
    </location>
</feature>
<evidence type="ECO:0000313" key="6">
    <source>
        <dbReference type="Proteomes" id="UP000710432"/>
    </source>
</evidence>
<dbReference type="GO" id="GO:0006364">
    <property type="term" value="P:rRNA processing"/>
    <property type="evidence" value="ECO:0007669"/>
    <property type="project" value="InterPro"/>
</dbReference>
<feature type="compositionally biased region" description="Acidic residues" evidence="4">
    <location>
        <begin position="72"/>
        <end position="84"/>
    </location>
</feature>
<dbReference type="Proteomes" id="UP000710432">
    <property type="component" value="Unassembled WGS sequence"/>
</dbReference>
<feature type="compositionally biased region" description="Low complexity" evidence="4">
    <location>
        <begin position="198"/>
        <end position="212"/>
    </location>
</feature>